<sequence>MWFEERSWSNLKMSSLIVEEWRDLWSTKVDLFVVLLSYVFATTNFLNFPRLLFTYGGLAFVVAYAAALILCAFPIIVMELAVGQLTGRAPPLAIYNLCPLFKGVGVAQVLFSLFLISHLARFLGWLIIYFGHLIWAVIVERPGLPWLNCGTYPEFNDFPCLEAGSVENITLHGVNKLCVLTKQSTITQFMRTFDQPSSGITEVGNFQLYMLGALGIVWILAFMAICFGVRWLGKVIHFSFITPLVLLAIMMVRALTLTGVMEIFEEIYNLTNWDMLTGFEIWRVAIEQALLATGVGFGTFITISSYCKHSNNLIGDSLLLLFGHGVLTLMQVLTTVGLIGFVRYRTSLSADYLLEQGEAQMWYLLSYMKYIPDVRIWTGILLVLFIFSLLNIVYLLSLNVLSSLEDFFGEKWSKCFLRFCLALFVCCLGCALGLHYTTQGGYYAHKLVSVYFGIVTLWIILLFELIAVGWFYCAFKLGKDLRSMLSSTCSWCFGQFILLFIYLLPVVIGGLIYFKILDMNLTMDKEISSWKYANIVGWAIACAPLLPIPLYIITTFCRTCTKGPGVTKIQRLKNTISSPLRLGVVKSTNNSVPRYTTAAPGYVLLPQAPLAEPENYTDVSHKVF</sequence>
<evidence type="ECO:0000256" key="3">
    <source>
        <dbReference type="ARBA" id="ARBA00022692"/>
    </source>
</evidence>
<feature type="transmembrane region" description="Helical" evidence="9">
    <location>
        <begin position="284"/>
        <end position="306"/>
    </location>
</feature>
<keyword evidence="3 9" id="KW-0812">Transmembrane</keyword>
<dbReference type="GO" id="GO:0089718">
    <property type="term" value="P:amino acid import across plasma membrane"/>
    <property type="evidence" value="ECO:0007669"/>
    <property type="project" value="TreeGrafter"/>
</dbReference>
<dbReference type="STRING" id="451379.A0A0N5ADH0"/>
<dbReference type="AlphaFoldDB" id="A0A0N5ADH0"/>
<protein>
    <submittedName>
        <fullName evidence="11">Transporter</fullName>
    </submittedName>
</protein>
<keyword evidence="7" id="KW-0915">Sodium</keyword>
<dbReference type="GO" id="GO:0015179">
    <property type="term" value="F:L-amino acid transmembrane transporter activity"/>
    <property type="evidence" value="ECO:0007669"/>
    <property type="project" value="TreeGrafter"/>
</dbReference>
<dbReference type="Pfam" id="PF00209">
    <property type="entry name" value="SNF"/>
    <property type="match status" value="1"/>
</dbReference>
<keyword evidence="2" id="KW-0813">Transport</keyword>
<feature type="transmembrane region" description="Helical" evidence="9">
    <location>
        <begin position="416"/>
        <end position="436"/>
    </location>
</feature>
<evidence type="ECO:0000256" key="9">
    <source>
        <dbReference type="SAM" id="Phobius"/>
    </source>
</evidence>
<dbReference type="Proteomes" id="UP000046393">
    <property type="component" value="Unplaced"/>
</dbReference>
<evidence type="ECO:0000256" key="5">
    <source>
        <dbReference type="ARBA" id="ARBA00022989"/>
    </source>
</evidence>
<dbReference type="InterPro" id="IPR037272">
    <property type="entry name" value="SNS_sf"/>
</dbReference>
<evidence type="ECO:0000313" key="10">
    <source>
        <dbReference type="Proteomes" id="UP000046393"/>
    </source>
</evidence>
<name>A0A0N5ADH0_9BILA</name>
<comment type="subcellular location">
    <subcellularLocation>
        <location evidence="1">Membrane</location>
        <topology evidence="1">Multi-pass membrane protein</topology>
    </subcellularLocation>
</comment>
<dbReference type="InterPro" id="IPR000175">
    <property type="entry name" value="Na/ntran_symport"/>
</dbReference>
<evidence type="ECO:0000256" key="4">
    <source>
        <dbReference type="ARBA" id="ARBA00022847"/>
    </source>
</evidence>
<feature type="transmembrane region" description="Helical" evidence="9">
    <location>
        <begin position="29"/>
        <end position="46"/>
    </location>
</feature>
<evidence type="ECO:0000256" key="7">
    <source>
        <dbReference type="PIRSR" id="PIRSR600175-1"/>
    </source>
</evidence>
<feature type="transmembrane region" description="Helical" evidence="9">
    <location>
        <begin position="318"/>
        <end position="342"/>
    </location>
</feature>
<reference evidence="11" key="1">
    <citation type="submission" date="2017-02" db="UniProtKB">
        <authorList>
            <consortium name="WormBaseParasite"/>
        </authorList>
    </citation>
    <scope>IDENTIFICATION</scope>
</reference>
<feature type="binding site" evidence="7">
    <location>
        <position position="44"/>
    </location>
    <ligand>
        <name>Na(+)</name>
        <dbReference type="ChEBI" id="CHEBI:29101"/>
        <label>2</label>
    </ligand>
</feature>
<keyword evidence="7" id="KW-0479">Metal-binding</keyword>
<organism evidence="10 11">
    <name type="scientific">Syphacia muris</name>
    <dbReference type="NCBI Taxonomy" id="451379"/>
    <lineage>
        <taxon>Eukaryota</taxon>
        <taxon>Metazoa</taxon>
        <taxon>Ecdysozoa</taxon>
        <taxon>Nematoda</taxon>
        <taxon>Chromadorea</taxon>
        <taxon>Rhabditida</taxon>
        <taxon>Spirurina</taxon>
        <taxon>Oxyuridomorpha</taxon>
        <taxon>Oxyuroidea</taxon>
        <taxon>Oxyuridae</taxon>
        <taxon>Syphacia</taxon>
    </lineage>
</organism>
<dbReference type="PANTHER" id="PTHR11616:SF295">
    <property type="entry name" value="SODIUM: NEUROTRANSMITTER SYMPORTER FAMILY"/>
    <property type="match status" value="1"/>
</dbReference>
<evidence type="ECO:0000256" key="6">
    <source>
        <dbReference type="ARBA" id="ARBA00023136"/>
    </source>
</evidence>
<evidence type="ECO:0000256" key="1">
    <source>
        <dbReference type="ARBA" id="ARBA00004141"/>
    </source>
</evidence>
<feature type="transmembrane region" description="Helical" evidence="9">
    <location>
        <begin position="122"/>
        <end position="138"/>
    </location>
</feature>
<feature type="transmembrane region" description="Helical" evidence="9">
    <location>
        <begin position="208"/>
        <end position="232"/>
    </location>
</feature>
<feature type="transmembrane region" description="Helical" evidence="9">
    <location>
        <begin position="448"/>
        <end position="475"/>
    </location>
</feature>
<dbReference type="PANTHER" id="PTHR11616">
    <property type="entry name" value="SODIUM/CHLORIDE DEPENDENT TRANSPORTER"/>
    <property type="match status" value="1"/>
</dbReference>
<evidence type="ECO:0000313" key="11">
    <source>
        <dbReference type="WBParaSite" id="SMUV_0000222001-mRNA-1"/>
    </source>
</evidence>
<keyword evidence="10" id="KW-1185">Reference proteome</keyword>
<dbReference type="PROSITE" id="PS50267">
    <property type="entry name" value="NA_NEUROTRAN_SYMP_3"/>
    <property type="match status" value="1"/>
</dbReference>
<dbReference type="GO" id="GO:0046872">
    <property type="term" value="F:metal ion binding"/>
    <property type="evidence" value="ECO:0007669"/>
    <property type="project" value="UniProtKB-KW"/>
</dbReference>
<keyword evidence="5 9" id="KW-1133">Transmembrane helix</keyword>
<dbReference type="SUPFAM" id="SSF161070">
    <property type="entry name" value="SNF-like"/>
    <property type="match status" value="1"/>
</dbReference>
<keyword evidence="6 9" id="KW-0472">Membrane</keyword>
<feature type="transmembrane region" description="Helical" evidence="9">
    <location>
        <begin position="58"/>
        <end position="81"/>
    </location>
</feature>
<accession>A0A0N5ADH0</accession>
<evidence type="ECO:0000256" key="2">
    <source>
        <dbReference type="ARBA" id="ARBA00022448"/>
    </source>
</evidence>
<feature type="transmembrane region" description="Helical" evidence="9">
    <location>
        <begin position="93"/>
        <end position="115"/>
    </location>
</feature>
<keyword evidence="4" id="KW-0769">Symport</keyword>
<feature type="transmembrane region" description="Helical" evidence="9">
    <location>
        <begin position="496"/>
        <end position="515"/>
    </location>
</feature>
<dbReference type="GO" id="GO:0005886">
    <property type="term" value="C:plasma membrane"/>
    <property type="evidence" value="ECO:0007669"/>
    <property type="project" value="TreeGrafter"/>
</dbReference>
<feature type="transmembrane region" description="Helical" evidence="9">
    <location>
        <begin position="376"/>
        <end position="396"/>
    </location>
</feature>
<dbReference type="WBParaSite" id="SMUV_0000222001-mRNA-1">
    <property type="protein sequence ID" value="SMUV_0000222001-mRNA-1"/>
    <property type="gene ID" value="SMUV_0000222001"/>
</dbReference>
<dbReference type="PRINTS" id="PR00176">
    <property type="entry name" value="NANEUSMPORT"/>
</dbReference>
<feature type="disulfide bond" evidence="8">
    <location>
        <begin position="149"/>
        <end position="160"/>
    </location>
</feature>
<feature type="transmembrane region" description="Helical" evidence="9">
    <location>
        <begin position="244"/>
        <end position="264"/>
    </location>
</feature>
<evidence type="ECO:0000256" key="8">
    <source>
        <dbReference type="PIRSR" id="PIRSR600175-2"/>
    </source>
</evidence>
<keyword evidence="8" id="KW-1015">Disulfide bond</keyword>
<proteinExistence type="predicted"/>
<dbReference type="GO" id="GO:0005283">
    <property type="term" value="F:amino acid:sodium symporter activity"/>
    <property type="evidence" value="ECO:0007669"/>
    <property type="project" value="TreeGrafter"/>
</dbReference>
<feature type="transmembrane region" description="Helical" evidence="9">
    <location>
        <begin position="535"/>
        <end position="553"/>
    </location>
</feature>